<dbReference type="SUPFAM" id="SSF51569">
    <property type="entry name" value="Aldolase"/>
    <property type="match status" value="1"/>
</dbReference>
<dbReference type="PRINTS" id="PR00146">
    <property type="entry name" value="DHPICSNTHASE"/>
</dbReference>
<comment type="caution">
    <text evidence="6">The sequence shown here is derived from an EMBL/GenBank/DDBJ whole genome shotgun (WGS) entry which is preliminary data.</text>
</comment>
<dbReference type="PANTHER" id="PTHR12128:SF66">
    <property type="entry name" value="4-HYDROXY-2-OXOGLUTARATE ALDOLASE, MITOCHONDRIAL"/>
    <property type="match status" value="1"/>
</dbReference>
<feature type="active site" description="Proton donor/acceptor" evidence="4">
    <location>
        <position position="135"/>
    </location>
</feature>
<dbReference type="GO" id="GO:0005829">
    <property type="term" value="C:cytosol"/>
    <property type="evidence" value="ECO:0007669"/>
    <property type="project" value="TreeGrafter"/>
</dbReference>
<evidence type="ECO:0000256" key="2">
    <source>
        <dbReference type="ARBA" id="ARBA00023239"/>
    </source>
</evidence>
<reference evidence="6 7" key="1">
    <citation type="submission" date="2019-06" db="EMBL/GenBank/DDBJ databases">
        <title>Genomic Encyclopedia of Archaeal and Bacterial Type Strains, Phase II (KMG-II): from individual species to whole genera.</title>
        <authorList>
            <person name="Goeker M."/>
        </authorList>
    </citation>
    <scope>NUCLEOTIDE SEQUENCE [LARGE SCALE GENOMIC DNA]</scope>
    <source>
        <strain evidence="6 7">DSM 18423</strain>
    </source>
</reference>
<feature type="binding site" evidence="5">
    <location>
        <position position="47"/>
    </location>
    <ligand>
        <name>pyruvate</name>
        <dbReference type="ChEBI" id="CHEBI:15361"/>
    </ligand>
</feature>
<accession>A0A543K381</accession>
<keyword evidence="7" id="KW-1185">Reference proteome</keyword>
<dbReference type="SMART" id="SM01130">
    <property type="entry name" value="DHDPS"/>
    <property type="match status" value="1"/>
</dbReference>
<dbReference type="EMBL" id="VFPT01000006">
    <property type="protein sequence ID" value="TQM89541.1"/>
    <property type="molecule type" value="Genomic_DNA"/>
</dbReference>
<keyword evidence="2 3" id="KW-0456">Lyase</keyword>
<dbReference type="Gene3D" id="3.20.20.70">
    <property type="entry name" value="Aldolase class I"/>
    <property type="match status" value="1"/>
</dbReference>
<dbReference type="AlphaFoldDB" id="A0A543K381"/>
<evidence type="ECO:0000313" key="7">
    <source>
        <dbReference type="Proteomes" id="UP000320582"/>
    </source>
</evidence>
<evidence type="ECO:0000256" key="3">
    <source>
        <dbReference type="PIRNR" id="PIRNR001365"/>
    </source>
</evidence>
<proteinExistence type="inferred from homology"/>
<dbReference type="Pfam" id="PF00701">
    <property type="entry name" value="DHDPS"/>
    <property type="match status" value="1"/>
</dbReference>
<dbReference type="CDD" id="cd00408">
    <property type="entry name" value="DHDPS-like"/>
    <property type="match status" value="1"/>
</dbReference>
<comment type="similarity">
    <text evidence="1 3">Belongs to the DapA family.</text>
</comment>
<sequence>MSLFGGLSAFPLTATDKEGRLMSDVLERHLERIVLAGPDSVGLLGSTGSYAYLTITERKHVLRVAIQVLKGRTPLIVGIGALRTDDAADLARDAAEAGAQGLLLAPMSYQKLTKGEVYSHFKTVAAAGGLPLCIYNNPGTTNFTFSHELIARLSELPNIDAVKMPLPADGDFVGELATLRSVTPASFSIGYSGDWGAKDALLAGADGWFSVVAGLLPSNAMQLTRAAMAANIEETKIIDQRFNPLWALFKEFGSFRVMYALANRLDGDGIEPLRPVRPLPLEVHDRIDAALAFFKGPSFS</sequence>
<dbReference type="OrthoDB" id="9778880at2"/>
<dbReference type="InterPro" id="IPR002220">
    <property type="entry name" value="DapA-like"/>
</dbReference>
<dbReference type="PANTHER" id="PTHR12128">
    <property type="entry name" value="DIHYDRODIPICOLINATE SYNTHASE"/>
    <property type="match status" value="1"/>
</dbReference>
<dbReference type="Proteomes" id="UP000320582">
    <property type="component" value="Unassembled WGS sequence"/>
</dbReference>
<gene>
    <name evidence="6" type="ORF">BD293_4563</name>
</gene>
<protein>
    <submittedName>
        <fullName evidence="6">4-hydroxy-tetrahydrodipicolinate synthase</fullName>
    </submittedName>
</protein>
<dbReference type="PIRSF" id="PIRSF001365">
    <property type="entry name" value="DHDPS"/>
    <property type="match status" value="1"/>
</dbReference>
<evidence type="ECO:0000256" key="1">
    <source>
        <dbReference type="ARBA" id="ARBA00007592"/>
    </source>
</evidence>
<evidence type="ECO:0000256" key="4">
    <source>
        <dbReference type="PIRSR" id="PIRSR001365-1"/>
    </source>
</evidence>
<dbReference type="InterPro" id="IPR013785">
    <property type="entry name" value="Aldolase_TIM"/>
</dbReference>
<evidence type="ECO:0000256" key="5">
    <source>
        <dbReference type="PIRSR" id="PIRSR001365-2"/>
    </source>
</evidence>
<organism evidence="6 7">
    <name type="scientific">Roseinatronobacter monicus</name>
    <dbReference type="NCBI Taxonomy" id="393481"/>
    <lineage>
        <taxon>Bacteria</taxon>
        <taxon>Pseudomonadati</taxon>
        <taxon>Pseudomonadota</taxon>
        <taxon>Alphaproteobacteria</taxon>
        <taxon>Rhodobacterales</taxon>
        <taxon>Paracoccaceae</taxon>
        <taxon>Roseinatronobacter</taxon>
    </lineage>
</organism>
<dbReference type="GO" id="GO:0008840">
    <property type="term" value="F:4-hydroxy-tetrahydrodipicolinate synthase activity"/>
    <property type="evidence" value="ECO:0007669"/>
    <property type="project" value="TreeGrafter"/>
</dbReference>
<dbReference type="RefSeq" id="WP_142085943.1">
    <property type="nucleotide sequence ID" value="NZ_VFPT01000006.1"/>
</dbReference>
<evidence type="ECO:0000313" key="6">
    <source>
        <dbReference type="EMBL" id="TQM89541.1"/>
    </source>
</evidence>
<feature type="active site" description="Schiff-base intermediate with substrate" evidence="4">
    <location>
        <position position="163"/>
    </location>
</feature>
<name>A0A543K381_9RHOB</name>